<dbReference type="SUPFAM" id="SSF55895">
    <property type="entry name" value="Ribonuclease Rh-like"/>
    <property type="match status" value="1"/>
</dbReference>
<dbReference type="EC" id="4.6.1.19" evidence="4"/>
<evidence type="ECO:0000256" key="7">
    <source>
        <dbReference type="ARBA" id="ARBA00022722"/>
    </source>
</evidence>
<dbReference type="GeneID" id="54482911"/>
<comment type="subcellular location">
    <subcellularLocation>
        <location evidence="2">Cytoplasm</location>
    </subcellularLocation>
    <subcellularLocation>
        <location evidence="1">Vacuole lumen</location>
    </subcellularLocation>
</comment>
<evidence type="ECO:0000256" key="10">
    <source>
        <dbReference type="ARBA" id="ARBA00022801"/>
    </source>
</evidence>
<keyword evidence="13" id="KW-0456">Lyase</keyword>
<dbReference type="InterPro" id="IPR033697">
    <property type="entry name" value="Ribonuclease_T2_eukaryotic"/>
</dbReference>
<evidence type="ECO:0000256" key="15">
    <source>
        <dbReference type="ARBA" id="ARBA00071169"/>
    </source>
</evidence>
<dbReference type="OrthoDB" id="435754at2759"/>
<evidence type="ECO:0000256" key="1">
    <source>
        <dbReference type="ARBA" id="ARBA00004410"/>
    </source>
</evidence>
<dbReference type="Proteomes" id="UP000799437">
    <property type="component" value="Unassembled WGS sequence"/>
</dbReference>
<dbReference type="FunFam" id="3.90.730.10:FF:000004">
    <property type="entry name" value="Ribonuclease T2-like"/>
    <property type="match status" value="1"/>
</dbReference>
<dbReference type="InterPro" id="IPR018188">
    <property type="entry name" value="RNase_T2_His_AS_1"/>
</dbReference>
<dbReference type="Pfam" id="PF00445">
    <property type="entry name" value="Ribonuclease_T2"/>
    <property type="match status" value="1"/>
</dbReference>
<dbReference type="GO" id="GO:0006401">
    <property type="term" value="P:RNA catabolic process"/>
    <property type="evidence" value="ECO:0007669"/>
    <property type="project" value="TreeGrafter"/>
</dbReference>
<name>A0A6A6W8A3_9PEZI</name>
<dbReference type="PROSITE" id="PS00531">
    <property type="entry name" value="RNASE_T2_2"/>
    <property type="match status" value="1"/>
</dbReference>
<evidence type="ECO:0000256" key="14">
    <source>
        <dbReference type="ARBA" id="ARBA00025494"/>
    </source>
</evidence>
<comment type="function">
    <text evidence="14">Rnase which modulates cell survival under stress conditions. Released from the vacuole to the cytoplasm during stress to promote tRNA and rRNA cleavage and to activate separately a downstream pathway that promotes cell death. Involved in cell size, vacuolar morphology and growth at high temperatures and high salt concentration.</text>
</comment>
<dbReference type="PANTHER" id="PTHR11240">
    <property type="entry name" value="RIBONUCLEASE T2"/>
    <property type="match status" value="1"/>
</dbReference>
<feature type="active site" evidence="16">
    <location>
        <position position="84"/>
    </location>
</feature>
<dbReference type="GO" id="GO:0005576">
    <property type="term" value="C:extracellular region"/>
    <property type="evidence" value="ECO:0007669"/>
    <property type="project" value="TreeGrafter"/>
</dbReference>
<evidence type="ECO:0000313" key="19">
    <source>
        <dbReference type="EMBL" id="KAF2758254.1"/>
    </source>
</evidence>
<evidence type="ECO:0000256" key="8">
    <source>
        <dbReference type="ARBA" id="ARBA00022729"/>
    </source>
</evidence>
<dbReference type="InterPro" id="IPR057328">
    <property type="entry name" value="RNaseT2L_C"/>
</dbReference>
<feature type="active site" evidence="16">
    <location>
        <position position="146"/>
    </location>
</feature>
<dbReference type="PANTHER" id="PTHR11240:SF79">
    <property type="entry name" value="RIBONUCLEASE T2"/>
    <property type="match status" value="1"/>
</dbReference>
<evidence type="ECO:0000256" key="9">
    <source>
        <dbReference type="ARBA" id="ARBA00022759"/>
    </source>
</evidence>
<dbReference type="GO" id="GO:0033897">
    <property type="term" value="F:ribonuclease T2 activity"/>
    <property type="evidence" value="ECO:0007669"/>
    <property type="project" value="UniProtKB-EC"/>
</dbReference>
<protein>
    <recommendedName>
        <fullName evidence="15">Ribonuclease T2-like</fullName>
        <ecNumber evidence="4">4.6.1.19</ecNumber>
    </recommendedName>
</protein>
<dbReference type="InterPro" id="IPR033130">
    <property type="entry name" value="RNase_T2_His_AS_2"/>
</dbReference>
<dbReference type="GO" id="GO:0016787">
    <property type="term" value="F:hydrolase activity"/>
    <property type="evidence" value="ECO:0007669"/>
    <property type="project" value="UniProtKB-KW"/>
</dbReference>
<keyword evidence="5" id="KW-0963">Cytoplasm</keyword>
<dbReference type="RefSeq" id="XP_033600705.1">
    <property type="nucleotide sequence ID" value="XM_033741857.1"/>
</dbReference>
<evidence type="ECO:0000256" key="6">
    <source>
        <dbReference type="ARBA" id="ARBA00022554"/>
    </source>
</evidence>
<accession>A0A6A6W8A3</accession>
<dbReference type="InterPro" id="IPR036430">
    <property type="entry name" value="RNase_T2-like_sf"/>
</dbReference>
<proteinExistence type="inferred from homology"/>
<keyword evidence="11" id="KW-1015">Disulfide bond</keyword>
<keyword evidence="10" id="KW-0378">Hydrolase</keyword>
<dbReference type="CDD" id="cd01061">
    <property type="entry name" value="RNase_T2_euk"/>
    <property type="match status" value="1"/>
</dbReference>
<comment type="similarity">
    <text evidence="3 17">Belongs to the RNase T2 family.</text>
</comment>
<feature type="domain" description="RNase T2-like C-terminal" evidence="18">
    <location>
        <begin position="286"/>
        <end position="399"/>
    </location>
</feature>
<gene>
    <name evidence="19" type="ORF">EJ05DRAFT_439067</name>
</gene>
<reference evidence="19" key="1">
    <citation type="journal article" date="2020" name="Stud. Mycol.">
        <title>101 Dothideomycetes genomes: a test case for predicting lifestyles and emergence of pathogens.</title>
        <authorList>
            <person name="Haridas S."/>
            <person name="Albert R."/>
            <person name="Binder M."/>
            <person name="Bloem J."/>
            <person name="Labutti K."/>
            <person name="Salamov A."/>
            <person name="Andreopoulos B."/>
            <person name="Baker S."/>
            <person name="Barry K."/>
            <person name="Bills G."/>
            <person name="Bluhm B."/>
            <person name="Cannon C."/>
            <person name="Castanera R."/>
            <person name="Culley D."/>
            <person name="Daum C."/>
            <person name="Ezra D."/>
            <person name="Gonzalez J."/>
            <person name="Henrissat B."/>
            <person name="Kuo A."/>
            <person name="Liang C."/>
            <person name="Lipzen A."/>
            <person name="Lutzoni F."/>
            <person name="Magnuson J."/>
            <person name="Mondo S."/>
            <person name="Nolan M."/>
            <person name="Ohm R."/>
            <person name="Pangilinan J."/>
            <person name="Park H.-J."/>
            <person name="Ramirez L."/>
            <person name="Alfaro M."/>
            <person name="Sun H."/>
            <person name="Tritt A."/>
            <person name="Yoshinaga Y."/>
            <person name="Zwiers L.-H."/>
            <person name="Turgeon B."/>
            <person name="Goodwin S."/>
            <person name="Spatafora J."/>
            <person name="Crous P."/>
            <person name="Grigoriev I."/>
        </authorList>
    </citation>
    <scope>NUCLEOTIDE SEQUENCE</scope>
    <source>
        <strain evidence="19">CBS 121739</strain>
    </source>
</reference>
<evidence type="ECO:0000256" key="16">
    <source>
        <dbReference type="PIRSR" id="PIRSR633697-1"/>
    </source>
</evidence>
<evidence type="ECO:0000256" key="3">
    <source>
        <dbReference type="ARBA" id="ARBA00007469"/>
    </source>
</evidence>
<keyword evidence="20" id="KW-1185">Reference proteome</keyword>
<sequence>MASSVPSLKTISKFALGSVQVLLGSGATVLGGTPATCSNSQLSCHNTTAVANTCCFNAPGGQLLQTQFWDTNPPTGPSDAWTIHGLWPDNCDGTYEASCDSKREYTNISAILNANGKQSTLSYMNTYWKDYQGNDETFWAHEWGKHGTCISTYEPSCYSSFSPTEEVADFFEKTVTLFKALPSYQWLSEAGIIPSSSSTYTSAQIQSALSAKHGYQVTLGCSSGALNEIWYHYNVKGSVQTGEFVATDPDGTKSTCPSTGVKYLPKGSSGGGTKTTSIGPAPTGAPFSGKGYLNGNSGGSQKGCIISAGTWYSSGTCATFTATSSGSGFTLSSSKGPCAIQSGTLTCASGTTATVFTSDNGKLASGGSSTFYADSVPSGSTQQKVYTSSHATSLTITWQAV</sequence>
<keyword evidence="8" id="KW-0732">Signal</keyword>
<keyword evidence="9" id="KW-0255">Endonuclease</keyword>
<dbReference type="GO" id="GO:0003723">
    <property type="term" value="F:RNA binding"/>
    <property type="evidence" value="ECO:0007669"/>
    <property type="project" value="InterPro"/>
</dbReference>
<keyword evidence="7" id="KW-0540">Nuclease</keyword>
<dbReference type="Pfam" id="PF25488">
    <property type="entry name" value="RNaseT2L_C"/>
    <property type="match status" value="1"/>
</dbReference>
<organism evidence="19 20">
    <name type="scientific">Pseudovirgaria hyperparasitica</name>
    <dbReference type="NCBI Taxonomy" id="470096"/>
    <lineage>
        <taxon>Eukaryota</taxon>
        <taxon>Fungi</taxon>
        <taxon>Dikarya</taxon>
        <taxon>Ascomycota</taxon>
        <taxon>Pezizomycotina</taxon>
        <taxon>Dothideomycetes</taxon>
        <taxon>Dothideomycetes incertae sedis</taxon>
        <taxon>Acrospermales</taxon>
        <taxon>Acrospermaceae</taxon>
        <taxon>Pseudovirgaria</taxon>
    </lineage>
</organism>
<evidence type="ECO:0000256" key="4">
    <source>
        <dbReference type="ARBA" id="ARBA00012571"/>
    </source>
</evidence>
<dbReference type="EMBL" id="ML996572">
    <property type="protein sequence ID" value="KAF2758254.1"/>
    <property type="molecule type" value="Genomic_DNA"/>
</dbReference>
<evidence type="ECO:0000259" key="18">
    <source>
        <dbReference type="Pfam" id="PF25488"/>
    </source>
</evidence>
<dbReference type="GO" id="GO:0005775">
    <property type="term" value="C:vacuolar lumen"/>
    <property type="evidence" value="ECO:0007669"/>
    <property type="project" value="UniProtKB-SubCell"/>
</dbReference>
<evidence type="ECO:0000313" key="20">
    <source>
        <dbReference type="Proteomes" id="UP000799437"/>
    </source>
</evidence>
<evidence type="ECO:0000256" key="2">
    <source>
        <dbReference type="ARBA" id="ARBA00004496"/>
    </source>
</evidence>
<evidence type="ECO:0000256" key="5">
    <source>
        <dbReference type="ARBA" id="ARBA00022490"/>
    </source>
</evidence>
<keyword evidence="12" id="KW-0325">Glycoprotein</keyword>
<feature type="active site" evidence="16">
    <location>
        <position position="142"/>
    </location>
</feature>
<keyword evidence="6" id="KW-0926">Vacuole</keyword>
<dbReference type="Gene3D" id="3.90.730.10">
    <property type="entry name" value="Ribonuclease T2-like"/>
    <property type="match status" value="1"/>
</dbReference>
<evidence type="ECO:0000256" key="13">
    <source>
        <dbReference type="ARBA" id="ARBA00023239"/>
    </source>
</evidence>
<dbReference type="AlphaFoldDB" id="A0A6A6W8A3"/>
<evidence type="ECO:0000256" key="11">
    <source>
        <dbReference type="ARBA" id="ARBA00023157"/>
    </source>
</evidence>
<evidence type="ECO:0000256" key="17">
    <source>
        <dbReference type="RuleBase" id="RU004328"/>
    </source>
</evidence>
<dbReference type="InterPro" id="IPR001568">
    <property type="entry name" value="RNase_T2-like"/>
</dbReference>
<dbReference type="PROSITE" id="PS00530">
    <property type="entry name" value="RNASE_T2_1"/>
    <property type="match status" value="1"/>
</dbReference>
<evidence type="ECO:0000256" key="12">
    <source>
        <dbReference type="ARBA" id="ARBA00023180"/>
    </source>
</evidence>